<organism evidence="2 3">
    <name type="scientific">Gracilibacillus ureilyticus</name>
    <dbReference type="NCBI Taxonomy" id="531814"/>
    <lineage>
        <taxon>Bacteria</taxon>
        <taxon>Bacillati</taxon>
        <taxon>Bacillota</taxon>
        <taxon>Bacilli</taxon>
        <taxon>Bacillales</taxon>
        <taxon>Bacillaceae</taxon>
        <taxon>Gracilibacillus</taxon>
    </lineage>
</organism>
<dbReference type="EMBL" id="FOGL01000024">
    <property type="protein sequence ID" value="SES21527.1"/>
    <property type="molecule type" value="Genomic_DNA"/>
</dbReference>
<protein>
    <recommendedName>
        <fullName evidence="4">TadE-like protein</fullName>
    </recommendedName>
</protein>
<proteinExistence type="predicted"/>
<gene>
    <name evidence="2" type="ORF">SAMN04487944_12414</name>
</gene>
<dbReference type="RefSeq" id="WP_089743820.1">
    <property type="nucleotide sequence ID" value="NZ_FOGL01000024.1"/>
</dbReference>
<keyword evidence="1" id="KW-0472">Membrane</keyword>
<evidence type="ECO:0000313" key="2">
    <source>
        <dbReference type="EMBL" id="SES21527.1"/>
    </source>
</evidence>
<accession>A0A1H9VJK9</accession>
<sequence>MKSKQYISNEKGSINIEFMGLLPFILILLVVFVQILLSGYSILLAQKGAHESAKVYSITGSVTEAEDVLKEITSTSLLNYSDFEVINEGNSYFTVQFTGEHGILIGPDSWRDLIELPHYTYSRMIE</sequence>
<evidence type="ECO:0000256" key="1">
    <source>
        <dbReference type="SAM" id="Phobius"/>
    </source>
</evidence>
<name>A0A1H9VJK9_9BACI</name>
<dbReference type="STRING" id="531814.SAMN04487944_12414"/>
<keyword evidence="1" id="KW-0812">Transmembrane</keyword>
<dbReference type="OrthoDB" id="2467576at2"/>
<dbReference type="AlphaFoldDB" id="A0A1H9VJK9"/>
<reference evidence="2 3" key="1">
    <citation type="submission" date="2016-10" db="EMBL/GenBank/DDBJ databases">
        <authorList>
            <person name="de Groot N.N."/>
        </authorList>
    </citation>
    <scope>NUCLEOTIDE SEQUENCE [LARGE SCALE GENOMIC DNA]</scope>
    <source>
        <strain evidence="2 3">CGMCC 1.7727</strain>
    </source>
</reference>
<feature type="transmembrane region" description="Helical" evidence="1">
    <location>
        <begin position="21"/>
        <end position="43"/>
    </location>
</feature>
<evidence type="ECO:0000313" key="3">
    <source>
        <dbReference type="Proteomes" id="UP000199687"/>
    </source>
</evidence>
<evidence type="ECO:0008006" key="4">
    <source>
        <dbReference type="Google" id="ProtNLM"/>
    </source>
</evidence>
<dbReference type="Proteomes" id="UP000199687">
    <property type="component" value="Unassembled WGS sequence"/>
</dbReference>
<keyword evidence="3" id="KW-1185">Reference proteome</keyword>
<keyword evidence="1" id="KW-1133">Transmembrane helix</keyword>